<evidence type="ECO:0000313" key="3">
    <source>
        <dbReference type="Proteomes" id="UP000283530"/>
    </source>
</evidence>
<name>A0A3S3NRC6_9MAGN</name>
<sequence length="121" mass="13630">MIVREENRRRSSIGEEAPWNAAAVDRRRRSNSAAVTKEEEDRRGSSKGVTDRRSGKEEARNRKIYLKFVSCFLKLICGKPQASTYISTISELEDLCKACGFVGFTCVRNGFFLMISATKPS</sequence>
<accession>A0A3S3NRC6</accession>
<feature type="compositionally biased region" description="Basic and acidic residues" evidence="1">
    <location>
        <begin position="36"/>
        <end position="58"/>
    </location>
</feature>
<dbReference type="AlphaFoldDB" id="A0A3S3NRC6"/>
<reference evidence="2 3" key="1">
    <citation type="journal article" date="2019" name="Nat. Plants">
        <title>Stout camphor tree genome fills gaps in understanding of flowering plant genome evolution.</title>
        <authorList>
            <person name="Chaw S.M."/>
            <person name="Liu Y.C."/>
            <person name="Wu Y.W."/>
            <person name="Wang H.Y."/>
            <person name="Lin C.I."/>
            <person name="Wu C.S."/>
            <person name="Ke H.M."/>
            <person name="Chang L.Y."/>
            <person name="Hsu C.Y."/>
            <person name="Yang H.T."/>
            <person name="Sudianto E."/>
            <person name="Hsu M.H."/>
            <person name="Wu K.P."/>
            <person name="Wang L.N."/>
            <person name="Leebens-Mack J.H."/>
            <person name="Tsai I.J."/>
        </authorList>
    </citation>
    <scope>NUCLEOTIDE SEQUENCE [LARGE SCALE GENOMIC DNA]</scope>
    <source>
        <strain evidence="3">cv. Chaw 1501</strain>
        <tissue evidence="2">Young leaves</tissue>
    </source>
</reference>
<protein>
    <submittedName>
        <fullName evidence="2">Uncharacterized protein</fullName>
    </submittedName>
</protein>
<gene>
    <name evidence="2" type="ORF">CKAN_01381100</name>
</gene>
<proteinExistence type="predicted"/>
<organism evidence="2 3">
    <name type="scientific">Cinnamomum micranthum f. kanehirae</name>
    <dbReference type="NCBI Taxonomy" id="337451"/>
    <lineage>
        <taxon>Eukaryota</taxon>
        <taxon>Viridiplantae</taxon>
        <taxon>Streptophyta</taxon>
        <taxon>Embryophyta</taxon>
        <taxon>Tracheophyta</taxon>
        <taxon>Spermatophyta</taxon>
        <taxon>Magnoliopsida</taxon>
        <taxon>Magnoliidae</taxon>
        <taxon>Laurales</taxon>
        <taxon>Lauraceae</taxon>
        <taxon>Cinnamomum</taxon>
    </lineage>
</organism>
<dbReference type="EMBL" id="QPKB01000005">
    <property type="protein sequence ID" value="RWR84972.1"/>
    <property type="molecule type" value="Genomic_DNA"/>
</dbReference>
<evidence type="ECO:0000313" key="2">
    <source>
        <dbReference type="EMBL" id="RWR84972.1"/>
    </source>
</evidence>
<comment type="caution">
    <text evidence="2">The sequence shown here is derived from an EMBL/GenBank/DDBJ whole genome shotgun (WGS) entry which is preliminary data.</text>
</comment>
<evidence type="ECO:0000256" key="1">
    <source>
        <dbReference type="SAM" id="MobiDB-lite"/>
    </source>
</evidence>
<keyword evidence="3" id="KW-1185">Reference proteome</keyword>
<feature type="region of interest" description="Disordered" evidence="1">
    <location>
        <begin position="24"/>
        <end position="58"/>
    </location>
</feature>
<dbReference type="Proteomes" id="UP000283530">
    <property type="component" value="Unassembled WGS sequence"/>
</dbReference>